<dbReference type="Pfam" id="PF13426">
    <property type="entry name" value="PAS_9"/>
    <property type="match status" value="1"/>
</dbReference>
<evidence type="ECO:0000259" key="7">
    <source>
        <dbReference type="PROSITE" id="PS50883"/>
    </source>
</evidence>
<dbReference type="SUPFAM" id="SSF55073">
    <property type="entry name" value="Nucleotide cyclase"/>
    <property type="match status" value="1"/>
</dbReference>
<dbReference type="Pfam" id="PF00563">
    <property type="entry name" value="EAL"/>
    <property type="match status" value="1"/>
</dbReference>
<dbReference type="InterPro" id="IPR035965">
    <property type="entry name" value="PAS-like_dom_sf"/>
</dbReference>
<accession>A0A1M4XP22</accession>
<gene>
    <name evidence="9" type="ORF">SAMN02745204_01480</name>
</gene>
<dbReference type="PROSITE" id="PS50883">
    <property type="entry name" value="EAL"/>
    <property type="match status" value="1"/>
</dbReference>
<dbReference type="STRING" id="213588.SAMN02745204_01480"/>
<evidence type="ECO:0000259" key="8">
    <source>
        <dbReference type="PROSITE" id="PS50887"/>
    </source>
</evidence>
<reference evidence="10" key="1">
    <citation type="submission" date="2016-11" db="EMBL/GenBank/DDBJ databases">
        <authorList>
            <person name="Varghese N."/>
            <person name="Submissions S."/>
        </authorList>
    </citation>
    <scope>NUCLEOTIDE SEQUENCE [LARGE SCALE GENOMIC DNA]</scope>
    <source>
        <strain evidence="10">DSM 14834</strain>
    </source>
</reference>
<dbReference type="EC" id="3.1.4.52" evidence="2"/>
<dbReference type="InterPro" id="IPR029787">
    <property type="entry name" value="Nucleotide_cyclase"/>
</dbReference>
<dbReference type="CDD" id="cd01948">
    <property type="entry name" value="EAL"/>
    <property type="match status" value="1"/>
</dbReference>
<dbReference type="SMART" id="SM00052">
    <property type="entry name" value="EAL"/>
    <property type="match status" value="1"/>
</dbReference>
<dbReference type="SUPFAM" id="SSF141868">
    <property type="entry name" value="EAL domain-like"/>
    <property type="match status" value="1"/>
</dbReference>
<keyword evidence="3" id="KW-0973">c-di-GMP</keyword>
<dbReference type="InterPro" id="IPR013655">
    <property type="entry name" value="PAS_fold_3"/>
</dbReference>
<dbReference type="SMART" id="SM00267">
    <property type="entry name" value="GGDEF"/>
    <property type="match status" value="1"/>
</dbReference>
<dbReference type="GO" id="GO:0071111">
    <property type="term" value="F:cyclic-guanylate-specific phosphodiesterase activity"/>
    <property type="evidence" value="ECO:0007669"/>
    <property type="project" value="UniProtKB-EC"/>
</dbReference>
<dbReference type="CDD" id="cd00130">
    <property type="entry name" value="PAS"/>
    <property type="match status" value="2"/>
</dbReference>
<dbReference type="InterPro" id="IPR000014">
    <property type="entry name" value="PAS"/>
</dbReference>
<proteinExistence type="predicted"/>
<protein>
    <recommendedName>
        <fullName evidence="2">cyclic-guanylate-specific phosphodiesterase</fullName>
        <ecNumber evidence="2">3.1.4.52</ecNumber>
    </recommendedName>
</protein>
<dbReference type="FunFam" id="3.20.20.450:FF:000001">
    <property type="entry name" value="Cyclic di-GMP phosphodiesterase yahA"/>
    <property type="match status" value="1"/>
</dbReference>
<dbReference type="Gene3D" id="3.30.450.20">
    <property type="entry name" value="PAS domain"/>
    <property type="match status" value="2"/>
</dbReference>
<dbReference type="NCBIfam" id="TIGR00229">
    <property type="entry name" value="sensory_box"/>
    <property type="match status" value="1"/>
</dbReference>
<dbReference type="InterPro" id="IPR001633">
    <property type="entry name" value="EAL_dom"/>
</dbReference>
<dbReference type="Pfam" id="PF00990">
    <property type="entry name" value="GGDEF"/>
    <property type="match status" value="1"/>
</dbReference>
<feature type="domain" description="PAC" evidence="6">
    <location>
        <begin position="34"/>
        <end position="87"/>
    </location>
</feature>
<evidence type="ECO:0000256" key="3">
    <source>
        <dbReference type="ARBA" id="ARBA00022636"/>
    </source>
</evidence>
<dbReference type="Pfam" id="PF08447">
    <property type="entry name" value="PAS_3"/>
    <property type="match status" value="1"/>
</dbReference>
<dbReference type="PROSITE" id="PS50887">
    <property type="entry name" value="GGDEF"/>
    <property type="match status" value="1"/>
</dbReference>
<dbReference type="OrthoDB" id="197861at2"/>
<evidence type="ECO:0000313" key="9">
    <source>
        <dbReference type="EMBL" id="SHE95337.1"/>
    </source>
</evidence>
<dbReference type="RefSeq" id="WP_072755973.1">
    <property type="nucleotide sequence ID" value="NZ_FQUK01000022.1"/>
</dbReference>
<dbReference type="Gene3D" id="3.20.20.450">
    <property type="entry name" value="EAL domain"/>
    <property type="match status" value="1"/>
</dbReference>
<feature type="domain" description="PAC" evidence="6">
    <location>
        <begin position="157"/>
        <end position="209"/>
    </location>
</feature>
<dbReference type="InterPro" id="IPR000160">
    <property type="entry name" value="GGDEF_dom"/>
</dbReference>
<dbReference type="SMART" id="SM00091">
    <property type="entry name" value="PAS"/>
    <property type="match status" value="1"/>
</dbReference>
<dbReference type="SUPFAM" id="SSF55785">
    <property type="entry name" value="PYP-like sensor domain (PAS domain)"/>
    <property type="match status" value="2"/>
</dbReference>
<keyword evidence="10" id="KW-1185">Reference proteome</keyword>
<dbReference type="Gene3D" id="3.30.70.270">
    <property type="match status" value="1"/>
</dbReference>
<dbReference type="NCBIfam" id="TIGR00254">
    <property type="entry name" value="GGDEF"/>
    <property type="match status" value="1"/>
</dbReference>
<dbReference type="InterPro" id="IPR035919">
    <property type="entry name" value="EAL_sf"/>
</dbReference>
<dbReference type="PROSITE" id="PS50112">
    <property type="entry name" value="PAS"/>
    <property type="match status" value="1"/>
</dbReference>
<organism evidence="9 10">
    <name type="scientific">Thermomonas hydrothermalis</name>
    <dbReference type="NCBI Taxonomy" id="213588"/>
    <lineage>
        <taxon>Bacteria</taxon>
        <taxon>Pseudomonadati</taxon>
        <taxon>Pseudomonadota</taxon>
        <taxon>Gammaproteobacteria</taxon>
        <taxon>Lysobacterales</taxon>
        <taxon>Lysobacteraceae</taxon>
        <taxon>Thermomonas</taxon>
    </lineage>
</organism>
<comment type="cofactor">
    <cofactor evidence="1">
        <name>Mg(2+)</name>
        <dbReference type="ChEBI" id="CHEBI:18420"/>
    </cofactor>
</comment>
<dbReference type="EMBL" id="FQUK01000022">
    <property type="protein sequence ID" value="SHE95337.1"/>
    <property type="molecule type" value="Genomic_DNA"/>
</dbReference>
<evidence type="ECO:0000259" key="5">
    <source>
        <dbReference type="PROSITE" id="PS50112"/>
    </source>
</evidence>
<dbReference type="InterPro" id="IPR000700">
    <property type="entry name" value="PAS-assoc_C"/>
</dbReference>
<dbReference type="GO" id="GO:0071732">
    <property type="term" value="P:cellular response to nitric oxide"/>
    <property type="evidence" value="ECO:0007669"/>
    <property type="project" value="UniProtKB-ARBA"/>
</dbReference>
<evidence type="ECO:0000313" key="10">
    <source>
        <dbReference type="Proteomes" id="UP000242857"/>
    </source>
</evidence>
<feature type="domain" description="GGDEF" evidence="8">
    <location>
        <begin position="241"/>
        <end position="375"/>
    </location>
</feature>
<evidence type="ECO:0000256" key="2">
    <source>
        <dbReference type="ARBA" id="ARBA00012282"/>
    </source>
</evidence>
<dbReference type="PANTHER" id="PTHR44757">
    <property type="entry name" value="DIGUANYLATE CYCLASE DGCP"/>
    <property type="match status" value="1"/>
</dbReference>
<dbReference type="Proteomes" id="UP000242857">
    <property type="component" value="Unassembled WGS sequence"/>
</dbReference>
<evidence type="ECO:0000256" key="1">
    <source>
        <dbReference type="ARBA" id="ARBA00001946"/>
    </source>
</evidence>
<comment type="catalytic activity">
    <reaction evidence="4">
        <text>3',3'-c-di-GMP + H2O = 5'-phosphoguanylyl(3'-&gt;5')guanosine + H(+)</text>
        <dbReference type="Rhea" id="RHEA:24902"/>
        <dbReference type="ChEBI" id="CHEBI:15377"/>
        <dbReference type="ChEBI" id="CHEBI:15378"/>
        <dbReference type="ChEBI" id="CHEBI:58754"/>
        <dbReference type="ChEBI" id="CHEBI:58805"/>
        <dbReference type="EC" id="3.1.4.52"/>
    </reaction>
    <physiologicalReaction direction="left-to-right" evidence="4">
        <dbReference type="Rhea" id="RHEA:24903"/>
    </physiologicalReaction>
</comment>
<dbReference type="InterPro" id="IPR001610">
    <property type="entry name" value="PAC"/>
</dbReference>
<feature type="domain" description="PAS" evidence="5">
    <location>
        <begin position="84"/>
        <end position="140"/>
    </location>
</feature>
<dbReference type="AlphaFoldDB" id="A0A1M4XP22"/>
<dbReference type="SMART" id="SM00086">
    <property type="entry name" value="PAC"/>
    <property type="match status" value="2"/>
</dbReference>
<dbReference type="PANTHER" id="PTHR44757:SF2">
    <property type="entry name" value="BIOFILM ARCHITECTURE MAINTENANCE PROTEIN MBAA"/>
    <property type="match status" value="1"/>
</dbReference>
<dbReference type="InterPro" id="IPR043128">
    <property type="entry name" value="Rev_trsase/Diguanyl_cyclase"/>
</dbReference>
<dbReference type="FunFam" id="3.30.70.270:FF:000001">
    <property type="entry name" value="Diguanylate cyclase domain protein"/>
    <property type="match status" value="1"/>
</dbReference>
<feature type="domain" description="EAL" evidence="7">
    <location>
        <begin position="384"/>
        <end position="641"/>
    </location>
</feature>
<sequence length="655" mass="73588">MHTVLAKDPRIHPDDLPHVRRQLVAYLRGELSVFECEHRIRGEDGDWQWVRTRGRAVMHNANGRVRRMAGTARNIDTLRELESQRQIAAEVLRNMRESVAVLDDEFHFIAANPAFSQMSGYDVDEVIGQDTAILNSDRHPPEFYQAARDAIRRQASWSGEMWQRHKDGRDFLCAMQCNAIEDPGTRQRLYMLVTSDITERRRIEQELRYLANFDPLTGLPNRTQLAERLSQAIVQARRSGGMLAVLFLDLDNFKDINDSHGHATGDRVLRAAAQRLRDVVGAQRTVARISGDEFAVVLDNLTAAEEADRCARRILDAFEAPLQLDERHEFVISPSIGISLFPDHAQVPTDLIKHADTAMYRAKRRGKRNYARYSPDMDRDSRRRTSRIAALRRAIEREELSLVYQPELHLTQGRIHSVEALLRWNSTDHGTVPPGEFIPLAEETGLIIPLGEWVLDQACRTLVAWRAAGADPALKMAVNISAVQLLRSDLPDTVARILQRHALPPGVLELELIESVLMSHAEQALRRLHVFRELGVSIAVDDFGTGYSSLSYLHRLPIDTLKIDKTFIDGVAAPDDHDDATITSTIIAMARTLGLATVAEGVETPAQLAFLQRHGCDIAQGFHISRPLPGDDCQHFLETAPARAGHWLDPAPTPA</sequence>
<dbReference type="InterPro" id="IPR052155">
    <property type="entry name" value="Biofilm_reg_signaling"/>
</dbReference>
<dbReference type="PROSITE" id="PS50113">
    <property type="entry name" value="PAC"/>
    <property type="match status" value="2"/>
</dbReference>
<evidence type="ECO:0000259" key="6">
    <source>
        <dbReference type="PROSITE" id="PS50113"/>
    </source>
</evidence>
<dbReference type="CDD" id="cd01949">
    <property type="entry name" value="GGDEF"/>
    <property type="match status" value="1"/>
</dbReference>
<evidence type="ECO:0000256" key="4">
    <source>
        <dbReference type="ARBA" id="ARBA00051114"/>
    </source>
</evidence>
<name>A0A1M4XP22_9GAMM</name>